<organism evidence="1 2">
    <name type="scientific">Bacteroides fragilis str. S36L11</name>
    <dbReference type="NCBI Taxonomy" id="1339327"/>
    <lineage>
        <taxon>Bacteria</taxon>
        <taxon>Pseudomonadati</taxon>
        <taxon>Bacteroidota</taxon>
        <taxon>Bacteroidia</taxon>
        <taxon>Bacteroidales</taxon>
        <taxon>Bacteroidaceae</taxon>
        <taxon>Bacteroides</taxon>
    </lineage>
</organism>
<gene>
    <name evidence="1" type="ORF">M136_5399</name>
</gene>
<comment type="caution">
    <text evidence="1">The sequence shown here is derived from an EMBL/GenBank/DDBJ whole genome shotgun (WGS) entry which is preliminary data.</text>
</comment>
<dbReference type="AlphaFoldDB" id="A0A015X9K8"/>
<dbReference type="PATRIC" id="fig|1339327.3.peg.611"/>
<evidence type="ECO:0000313" key="2">
    <source>
        <dbReference type="Proteomes" id="UP000022082"/>
    </source>
</evidence>
<name>A0A015X9K8_BACFG</name>
<protein>
    <recommendedName>
        <fullName evidence="3">Lipoprotein</fullName>
    </recommendedName>
</protein>
<dbReference type="EMBL" id="JGDJ01000116">
    <property type="protein sequence ID" value="EXZ30785.1"/>
    <property type="molecule type" value="Genomic_DNA"/>
</dbReference>
<proteinExistence type="predicted"/>
<evidence type="ECO:0000313" key="1">
    <source>
        <dbReference type="EMBL" id="EXZ30785.1"/>
    </source>
</evidence>
<dbReference type="RefSeq" id="WP_032558108.1">
    <property type="nucleotide sequence ID" value="NZ_JGDJ01000116.1"/>
</dbReference>
<accession>A0A015X9K8</accession>
<sequence length="290" mass="33645">MRKNLFFIIAIIIFTSCSSNDNLVNEPDQPQYKIDSAILVDDLKLQAYIFEGDYYIEAIDESGNKVFTIKDKAENYTHDLGFGDKREYIVNGCFLQSALKKDDYFYILVSLYANMANHPHKFILKIKDGKVLKKEYFDKEHNNGFEETVFYPEAIADWYGEYVAIYITTRTGGYEIGVLDSDLKQTIGNNATGTEGWIKEIERNNYLPISYSNMVYIYDNMVMCVDLSMYIYDEYLIWQVPITDEEIRVNQSIYSLDKDNVILDIEATTKVGEKKKYHLILNKDTGEIVS</sequence>
<dbReference type="Proteomes" id="UP000022082">
    <property type="component" value="Unassembled WGS sequence"/>
</dbReference>
<dbReference type="PROSITE" id="PS51257">
    <property type="entry name" value="PROKAR_LIPOPROTEIN"/>
    <property type="match status" value="1"/>
</dbReference>
<evidence type="ECO:0008006" key="3">
    <source>
        <dbReference type="Google" id="ProtNLM"/>
    </source>
</evidence>
<reference evidence="1 2" key="1">
    <citation type="submission" date="2014-02" db="EMBL/GenBank/DDBJ databases">
        <authorList>
            <person name="Sears C."/>
            <person name="Carroll K."/>
            <person name="Sack B.R."/>
            <person name="Qadri F."/>
            <person name="Myers L.L."/>
            <person name="Chung G.-T."/>
            <person name="Escheverria P."/>
            <person name="Fraser C.M."/>
            <person name="Sadzewicz L."/>
            <person name="Shefchek K.A."/>
            <person name="Tallon L."/>
            <person name="Das S.P."/>
            <person name="Daugherty S."/>
            <person name="Mongodin E.F."/>
        </authorList>
    </citation>
    <scope>NUCLEOTIDE SEQUENCE [LARGE SCALE GENOMIC DNA]</scope>
    <source>
        <strain evidence="1 2">S36L11</strain>
    </source>
</reference>